<dbReference type="Proteomes" id="UP001194580">
    <property type="component" value="Unassembled WGS sequence"/>
</dbReference>
<gene>
    <name evidence="2" type="ORF">BGZ95_009854</name>
</gene>
<evidence type="ECO:0000313" key="2">
    <source>
        <dbReference type="EMBL" id="KAG0274379.1"/>
    </source>
</evidence>
<evidence type="ECO:0008006" key="4">
    <source>
        <dbReference type="Google" id="ProtNLM"/>
    </source>
</evidence>
<dbReference type="InterPro" id="IPR032675">
    <property type="entry name" value="LRR_dom_sf"/>
</dbReference>
<dbReference type="Gene3D" id="3.80.10.10">
    <property type="entry name" value="Ribonuclease Inhibitor"/>
    <property type="match status" value="1"/>
</dbReference>
<dbReference type="EMBL" id="JAAAIL010000612">
    <property type="protein sequence ID" value="KAG0274379.1"/>
    <property type="molecule type" value="Genomic_DNA"/>
</dbReference>
<feature type="region of interest" description="Disordered" evidence="1">
    <location>
        <begin position="604"/>
        <end position="624"/>
    </location>
</feature>
<feature type="compositionally biased region" description="Low complexity" evidence="1">
    <location>
        <begin position="607"/>
        <end position="624"/>
    </location>
</feature>
<dbReference type="SUPFAM" id="SSF52047">
    <property type="entry name" value="RNI-like"/>
    <property type="match status" value="1"/>
</dbReference>
<proteinExistence type="predicted"/>
<reference evidence="2" key="1">
    <citation type="journal article" date="2020" name="Fungal Divers.">
        <title>Resolving the Mortierellaceae phylogeny through synthesis of multi-gene phylogenetics and phylogenomics.</title>
        <authorList>
            <person name="Vandepol N."/>
            <person name="Liber J."/>
            <person name="Desiro A."/>
            <person name="Na H."/>
            <person name="Kennedy M."/>
            <person name="Barry K."/>
            <person name="Grigoriev I.V."/>
            <person name="Miller A.N."/>
            <person name="O'Donnell K."/>
            <person name="Stajich J.E."/>
            <person name="Bonito G."/>
        </authorList>
    </citation>
    <scope>NUCLEOTIDE SEQUENCE</scope>
    <source>
        <strain evidence="2">NRRL 28262</strain>
    </source>
</reference>
<sequence length="718" mass="80070">MLPQLPSSSSSPQPHSHNDLAQAITQSRNHNHALHIPEITAIIVASLAQLDIIRCRGVSHEWRRLFSPFLKLHGLYPYHNPAIKTLFEERLQTLGPFVYSLKQVVPVLQDLETIQQTCPRLGHVGLYVQRKQSMHLKALVKFLEGMCDLESLALFSFDDSMVATLLQSLLTYVQPTSTASSLNSKSSTSSSCSLRKLEIGNASNCLKFARIQWEQVMLVLLKHPDMNSLTLRDAHLCWYQDQEDPSAEDWSRNVLVRAVFGAGTQRQWNGLLDKLGSWRLGSSRTNLPPEIRVGGEGGSLNGGTGSGPVDNDVSSVHFSKMAHLVLDGMRISEELLGYILERCPALNSLELALPESTFSTRFWAQWLPSCPQLTSIKIKCYSGSVNIDIPHVWSLAPPTLTAFYFASDRRPLTFPELSPSLNPADLSDHLTPRCRGATLVTLTLNIGLRIADHGLPYIMAHCRSLQSLVLGIQYFADWEIVNDALGGGGGVVPLSPTTATQHHAFPSWACGATLTNLELRVFYLPQDLQFDERIHLFMRRLEDLHVLEKLSLPLKLLSDLSESQNEEYSGFNFLEHLEQEELMHQQFSTQATLSIPTQDLGFTGNISQQQHQGSSSQQQQQQQQLQDVQQRVCRNVLPPMPSVQEVVLSSSGSFRLQIRMRHLHILMGALSGLTTVWASPGLCGLDPLPWFKQLHDKLQERYGARGVALNLGSPAWGE</sequence>
<keyword evidence="3" id="KW-1185">Reference proteome</keyword>
<comment type="caution">
    <text evidence="2">The sequence shown here is derived from an EMBL/GenBank/DDBJ whole genome shotgun (WGS) entry which is preliminary data.</text>
</comment>
<organism evidence="2 3">
    <name type="scientific">Linnemannia exigua</name>
    <dbReference type="NCBI Taxonomy" id="604196"/>
    <lineage>
        <taxon>Eukaryota</taxon>
        <taxon>Fungi</taxon>
        <taxon>Fungi incertae sedis</taxon>
        <taxon>Mucoromycota</taxon>
        <taxon>Mortierellomycotina</taxon>
        <taxon>Mortierellomycetes</taxon>
        <taxon>Mortierellales</taxon>
        <taxon>Mortierellaceae</taxon>
        <taxon>Linnemannia</taxon>
    </lineage>
</organism>
<evidence type="ECO:0000256" key="1">
    <source>
        <dbReference type="SAM" id="MobiDB-lite"/>
    </source>
</evidence>
<name>A0AAD4DC35_9FUNG</name>
<evidence type="ECO:0000313" key="3">
    <source>
        <dbReference type="Proteomes" id="UP001194580"/>
    </source>
</evidence>
<accession>A0AAD4DC35</accession>
<protein>
    <recommendedName>
        <fullName evidence="4">F-box domain-containing protein</fullName>
    </recommendedName>
</protein>
<dbReference type="AlphaFoldDB" id="A0AAD4DC35"/>